<accession>A0A4R3I247</accession>
<dbReference type="SMART" id="SM00479">
    <property type="entry name" value="EXOIII"/>
    <property type="match status" value="1"/>
</dbReference>
<dbReference type="OrthoDB" id="5497329at2"/>
<dbReference type="SUPFAM" id="SSF55785">
    <property type="entry name" value="PYP-like sensor domain (PAS domain)"/>
    <property type="match status" value="1"/>
</dbReference>
<sequence>MPARKFTGYRFALLLSLLCALQLAVIAAVWLIAGSRTQPPQRWGMLAALAVATITILSVGLKYLLAAYWTSLSRLTEELALLPANPAHRIAPLGAQSLQDLIDKINGFACAYQALEADSQARIACANHALTEERNRLAALIADLASGVLVCNLDGRILLYNRRARQLLERHVAEPSLPAAPVGLGRSLYGMIERASVMQALEQVRHQLEAVNQPHTDEDPPQASASFVIILAGGRALRVRLSPVLDESRALDGFVLVLDEIGEEETGRFEARTTIDRSSVMRAKTTERPIFYDFDLFKQTGLEQSLATQSLAQLSYTAFDSETTGLNPAEGDEIVAIGAVRIVNGRLLLQEYFDCLIRPRCAISEASVAIHGITETMLKDQPRSEVVLPQFARFAEDTVLVAHNAAFDLRFLQMQEEQTGIRLRQPVLDTLLLSQVLHPNQTEHSLEAIAGRMGVEIVGRHTALGDAIVTGEVFLRMLPLLAEKGIRTLGQAHEAERQTRYARLRY</sequence>
<dbReference type="EMBL" id="SLZQ01000001">
    <property type="protein sequence ID" value="TCS39642.1"/>
    <property type="molecule type" value="Genomic_DNA"/>
</dbReference>
<dbReference type="Gene3D" id="3.30.420.10">
    <property type="entry name" value="Ribonuclease H-like superfamily/Ribonuclease H"/>
    <property type="match status" value="1"/>
</dbReference>
<dbReference type="EC" id="2.7.7.7" evidence="1"/>
<dbReference type="Proteomes" id="UP000295382">
    <property type="component" value="Unassembled WGS sequence"/>
</dbReference>
<dbReference type="SUPFAM" id="SSF53098">
    <property type="entry name" value="Ribonuclease H-like"/>
    <property type="match status" value="1"/>
</dbReference>
<dbReference type="GO" id="GO:0003677">
    <property type="term" value="F:DNA binding"/>
    <property type="evidence" value="ECO:0007669"/>
    <property type="project" value="InterPro"/>
</dbReference>
<dbReference type="PANTHER" id="PTHR30231">
    <property type="entry name" value="DNA POLYMERASE III SUBUNIT EPSILON"/>
    <property type="match status" value="1"/>
</dbReference>
<evidence type="ECO:0000256" key="1">
    <source>
        <dbReference type="ARBA" id="ARBA00012417"/>
    </source>
</evidence>
<dbReference type="InterPro" id="IPR012337">
    <property type="entry name" value="RNaseH-like_sf"/>
</dbReference>
<dbReference type="GO" id="GO:0008408">
    <property type="term" value="F:3'-5' exonuclease activity"/>
    <property type="evidence" value="ECO:0007669"/>
    <property type="project" value="TreeGrafter"/>
</dbReference>
<dbReference type="AlphaFoldDB" id="A0A4R3I247"/>
<dbReference type="Pfam" id="PF00929">
    <property type="entry name" value="RNase_T"/>
    <property type="match status" value="1"/>
</dbReference>
<evidence type="ECO:0000259" key="6">
    <source>
        <dbReference type="SMART" id="SM00479"/>
    </source>
</evidence>
<keyword evidence="5" id="KW-0812">Transmembrane</keyword>
<dbReference type="InterPro" id="IPR036397">
    <property type="entry name" value="RNaseH_sf"/>
</dbReference>
<proteinExistence type="predicted"/>
<evidence type="ECO:0000313" key="7">
    <source>
        <dbReference type="EMBL" id="TCS39642.1"/>
    </source>
</evidence>
<keyword evidence="8" id="KW-1185">Reference proteome</keyword>
<dbReference type="InterPro" id="IPR013520">
    <property type="entry name" value="Ribonucl_H"/>
</dbReference>
<feature type="transmembrane region" description="Helical" evidence="5">
    <location>
        <begin position="45"/>
        <end position="65"/>
    </location>
</feature>
<comment type="catalytic activity">
    <reaction evidence="4">
        <text>DNA(n) + a 2'-deoxyribonucleoside 5'-triphosphate = DNA(n+1) + diphosphate</text>
        <dbReference type="Rhea" id="RHEA:22508"/>
        <dbReference type="Rhea" id="RHEA-COMP:17339"/>
        <dbReference type="Rhea" id="RHEA-COMP:17340"/>
        <dbReference type="ChEBI" id="CHEBI:33019"/>
        <dbReference type="ChEBI" id="CHEBI:61560"/>
        <dbReference type="ChEBI" id="CHEBI:173112"/>
        <dbReference type="EC" id="2.7.7.7"/>
    </reaction>
</comment>
<keyword evidence="7" id="KW-0378">Hydrolase</keyword>
<feature type="transmembrane region" description="Helical" evidence="5">
    <location>
        <begin position="12"/>
        <end position="33"/>
    </location>
</feature>
<evidence type="ECO:0000256" key="5">
    <source>
        <dbReference type="SAM" id="Phobius"/>
    </source>
</evidence>
<protein>
    <recommendedName>
        <fullName evidence="1">DNA-directed DNA polymerase</fullName>
        <ecNumber evidence="1">2.7.7.7</ecNumber>
    </recommendedName>
</protein>
<dbReference type="InterPro" id="IPR006054">
    <property type="entry name" value="DnaQ"/>
</dbReference>
<dbReference type="GO" id="GO:0005829">
    <property type="term" value="C:cytosol"/>
    <property type="evidence" value="ECO:0007669"/>
    <property type="project" value="TreeGrafter"/>
</dbReference>
<dbReference type="NCBIfam" id="TIGR00573">
    <property type="entry name" value="dnaq"/>
    <property type="match status" value="1"/>
</dbReference>
<keyword evidence="5" id="KW-0472">Membrane</keyword>
<evidence type="ECO:0000313" key="8">
    <source>
        <dbReference type="Proteomes" id="UP000295382"/>
    </source>
</evidence>
<dbReference type="Gene3D" id="3.30.450.20">
    <property type="entry name" value="PAS domain"/>
    <property type="match status" value="1"/>
</dbReference>
<dbReference type="InterPro" id="IPR000014">
    <property type="entry name" value="PAS"/>
</dbReference>
<dbReference type="GO" id="GO:0045004">
    <property type="term" value="P:DNA replication proofreading"/>
    <property type="evidence" value="ECO:0007669"/>
    <property type="project" value="TreeGrafter"/>
</dbReference>
<dbReference type="CDD" id="cd06127">
    <property type="entry name" value="DEDDh"/>
    <property type="match status" value="1"/>
</dbReference>
<evidence type="ECO:0000256" key="3">
    <source>
        <dbReference type="ARBA" id="ARBA00026073"/>
    </source>
</evidence>
<evidence type="ECO:0000256" key="4">
    <source>
        <dbReference type="ARBA" id="ARBA00049244"/>
    </source>
</evidence>
<comment type="subunit">
    <text evidence="3">DNA polymerase III contains a core (composed of alpha, epsilon and theta chains) that associates with a tau subunit. This core dimerizes to form the POLIII' complex. PolIII' associates with the gamma complex (composed of gamma, delta, delta', psi and chi chains) and with the beta chain to form the complete DNA polymerase III complex.</text>
</comment>
<keyword evidence="7" id="KW-0269">Exonuclease</keyword>
<gene>
    <name evidence="7" type="ORF">EDC30_101599</name>
</gene>
<name>A0A4R3I247_PAULE</name>
<keyword evidence="5" id="KW-1133">Transmembrane helix</keyword>
<dbReference type="GO" id="GO:0003887">
    <property type="term" value="F:DNA-directed DNA polymerase activity"/>
    <property type="evidence" value="ECO:0007669"/>
    <property type="project" value="UniProtKB-EC"/>
</dbReference>
<evidence type="ECO:0000256" key="2">
    <source>
        <dbReference type="ARBA" id="ARBA00025483"/>
    </source>
</evidence>
<keyword evidence="7" id="KW-0540">Nuclease</keyword>
<dbReference type="PANTHER" id="PTHR30231:SF41">
    <property type="entry name" value="DNA POLYMERASE III SUBUNIT EPSILON"/>
    <property type="match status" value="1"/>
</dbReference>
<comment type="caution">
    <text evidence="7">The sequence shown here is derived from an EMBL/GenBank/DDBJ whole genome shotgun (WGS) entry which is preliminary data.</text>
</comment>
<organism evidence="7 8">
    <name type="scientific">Paucimonas lemoignei</name>
    <name type="common">Pseudomonas lemoignei</name>
    <dbReference type="NCBI Taxonomy" id="29443"/>
    <lineage>
        <taxon>Bacteria</taxon>
        <taxon>Pseudomonadati</taxon>
        <taxon>Pseudomonadota</taxon>
        <taxon>Betaproteobacteria</taxon>
        <taxon>Burkholderiales</taxon>
        <taxon>Burkholderiaceae</taxon>
        <taxon>Paucimonas</taxon>
    </lineage>
</organism>
<dbReference type="InterPro" id="IPR035965">
    <property type="entry name" value="PAS-like_dom_sf"/>
</dbReference>
<dbReference type="FunFam" id="3.30.420.10:FF:000045">
    <property type="entry name" value="3'-5' exonuclease DinG"/>
    <property type="match status" value="1"/>
</dbReference>
<dbReference type="RefSeq" id="WP_132257114.1">
    <property type="nucleotide sequence ID" value="NZ_SLZQ01000001.1"/>
</dbReference>
<dbReference type="CDD" id="cd00130">
    <property type="entry name" value="PAS"/>
    <property type="match status" value="1"/>
</dbReference>
<reference evidence="7 8" key="1">
    <citation type="submission" date="2019-03" db="EMBL/GenBank/DDBJ databases">
        <title>Genomic Encyclopedia of Type Strains, Phase IV (KMG-IV): sequencing the most valuable type-strain genomes for metagenomic binning, comparative biology and taxonomic classification.</title>
        <authorList>
            <person name="Goeker M."/>
        </authorList>
    </citation>
    <scope>NUCLEOTIDE SEQUENCE [LARGE SCALE GENOMIC DNA]</scope>
    <source>
        <strain evidence="7 8">DSM 7445</strain>
    </source>
</reference>
<feature type="domain" description="Exonuclease" evidence="6">
    <location>
        <begin position="315"/>
        <end position="483"/>
    </location>
</feature>
<comment type="function">
    <text evidence="2">DNA polymerase III is a complex, multichain enzyme responsible for most of the replicative synthesis in bacteria. The epsilon subunit contain the editing function and is a proofreading 3'-5' exonuclease.</text>
</comment>